<dbReference type="Gene3D" id="3.40.50.1820">
    <property type="entry name" value="alpha/beta hydrolase"/>
    <property type="match status" value="1"/>
</dbReference>
<sequence>MRESRDGADVWHPQWAGEPGRRLYTAVHMPRGHRLRVGVLLVAPLFHELPRSRRLLSEIAHHLASLGFVSMQFDFYGMGDSMGLGEDTDFHSMRRDLCVVESALRERLREQAEGVCGVERLVVVAFRGGALPVMSWIGEGARPDLVVLWEPILDGLNWLQELEREDAAERRSPSRYSILRNRRISVPDAGDDAQLMGMNASRQLREDLAAFGMPAPVVRSQLAFWTVTRPHMRTLELEPESGLVLDADTPAFGGSTRMESALFMSPGLHRVVDALGQALCRWSTAVPAAHGGVAGGQGDG</sequence>
<evidence type="ECO:0000313" key="1">
    <source>
        <dbReference type="EMBL" id="MCF7220947.1"/>
    </source>
</evidence>
<dbReference type="SUPFAM" id="SSF53474">
    <property type="entry name" value="alpha/beta-Hydrolases"/>
    <property type="match status" value="1"/>
</dbReference>
<dbReference type="InterPro" id="IPR029058">
    <property type="entry name" value="AB_hydrolase_fold"/>
</dbReference>
<proteinExistence type="predicted"/>
<evidence type="ECO:0000313" key="2">
    <source>
        <dbReference type="Proteomes" id="UP001430796"/>
    </source>
</evidence>
<reference evidence="1" key="1">
    <citation type="submission" date="2022-01" db="EMBL/GenBank/DDBJ databases">
        <title>Lysobacter chinensis sp. nov., a bacterium isolated from cow dung compost.</title>
        <authorList>
            <person name="Liu Y."/>
        </authorList>
    </citation>
    <scope>NUCLEOTIDE SEQUENCE</scope>
    <source>
        <strain evidence="1">TLK-CK17</strain>
    </source>
</reference>
<comment type="caution">
    <text evidence="1">The sequence shown here is derived from an EMBL/GenBank/DDBJ whole genome shotgun (WGS) entry which is preliminary data.</text>
</comment>
<dbReference type="Proteomes" id="UP001430796">
    <property type="component" value="Unassembled WGS sequence"/>
</dbReference>
<dbReference type="EMBL" id="JAKJPO010000001">
    <property type="protein sequence ID" value="MCF7220947.1"/>
    <property type="molecule type" value="Genomic_DNA"/>
</dbReference>
<evidence type="ECO:0008006" key="3">
    <source>
        <dbReference type="Google" id="ProtNLM"/>
    </source>
</evidence>
<protein>
    <recommendedName>
        <fullName evidence="3">Serine aminopeptidase S33 family</fullName>
    </recommendedName>
</protein>
<reference evidence="1" key="2">
    <citation type="submission" date="2022-01" db="EMBL/GenBank/DDBJ databases">
        <authorList>
            <person name="Zhou L.Y."/>
        </authorList>
    </citation>
    <scope>NUCLEOTIDE SEQUENCE</scope>
    <source>
        <strain evidence="1">TLK-CK17</strain>
    </source>
</reference>
<organism evidence="1 2">
    <name type="scientific">Marilutibacter chinensis</name>
    <dbReference type="NCBI Taxonomy" id="2912247"/>
    <lineage>
        <taxon>Bacteria</taxon>
        <taxon>Pseudomonadati</taxon>
        <taxon>Pseudomonadota</taxon>
        <taxon>Gammaproteobacteria</taxon>
        <taxon>Lysobacterales</taxon>
        <taxon>Lysobacteraceae</taxon>
        <taxon>Marilutibacter</taxon>
    </lineage>
</organism>
<name>A0ABS9HRK7_9GAMM</name>
<gene>
    <name evidence="1" type="ORF">L3V18_03970</name>
</gene>
<keyword evidence="2" id="KW-1185">Reference proteome</keyword>
<dbReference type="RefSeq" id="WP_237053294.1">
    <property type="nucleotide sequence ID" value="NZ_JAKJPO010000001.1"/>
</dbReference>
<accession>A0ABS9HRK7</accession>